<organism evidence="5">
    <name type="scientific">Enterococcus faecium</name>
    <name type="common">Streptococcus faecium</name>
    <dbReference type="NCBI Taxonomy" id="1352"/>
    <lineage>
        <taxon>Bacteria</taxon>
        <taxon>Bacillati</taxon>
        <taxon>Bacillota</taxon>
        <taxon>Bacilli</taxon>
        <taxon>Lactobacillales</taxon>
        <taxon>Enterococcaceae</taxon>
        <taxon>Enterococcus</taxon>
    </lineage>
</organism>
<accession>A0A2S0T1A3</accession>
<dbReference type="RefSeq" id="WP_172693068.1">
    <property type="nucleotide sequence ID" value="NZ_MG674581.1"/>
</dbReference>
<reference evidence="5" key="1">
    <citation type="journal article" date="2018" name="Int. J. Antimicrob. Agents">
        <title>Vancomycin resistance in Enterococcus faecium isolated from Danish chicken meat is located on a pVEF4-like plasmid persisting in poultry for 18 years.</title>
        <authorList>
            <person name="Leinweber H."/>
            <person name="Alotaibi S.M.I."/>
            <person name="Overballe-Petersen S."/>
            <person name="Hansen F."/>
            <person name="Hasman H."/>
            <person name="Bortolaia V."/>
            <person name="Hammerum A.M."/>
            <person name="Ingmer H."/>
        </authorList>
    </citation>
    <scope>NUCLEOTIDE SEQUENCE</scope>
    <source>
        <strain evidence="5">HL1</strain>
        <plasmid evidence="5">pHLSA</plasmid>
    </source>
</reference>
<comment type="similarity">
    <text evidence="1">Belongs to the glycosyl hydrolase 13 family.</text>
</comment>
<evidence type="ECO:0000256" key="1">
    <source>
        <dbReference type="ARBA" id="ARBA00008061"/>
    </source>
</evidence>
<evidence type="ECO:0000256" key="3">
    <source>
        <dbReference type="ARBA" id="ARBA00023295"/>
    </source>
</evidence>
<dbReference type="AlphaFoldDB" id="A0A2S0T1A3"/>
<keyword evidence="3" id="KW-0326">Glycosidase</keyword>
<dbReference type="GO" id="GO:0009313">
    <property type="term" value="P:oligosaccharide catabolic process"/>
    <property type="evidence" value="ECO:0007669"/>
    <property type="project" value="TreeGrafter"/>
</dbReference>
<dbReference type="PANTHER" id="PTHR10357">
    <property type="entry name" value="ALPHA-AMYLASE FAMILY MEMBER"/>
    <property type="match status" value="1"/>
</dbReference>
<dbReference type="PANTHER" id="PTHR10357:SF178">
    <property type="entry name" value="OLIGO-1,6-GLUCOSIDASE 3-RELATED"/>
    <property type="match status" value="1"/>
</dbReference>
<dbReference type="GO" id="GO:0004556">
    <property type="term" value="F:alpha-amylase activity"/>
    <property type="evidence" value="ECO:0007669"/>
    <property type="project" value="TreeGrafter"/>
</dbReference>
<sequence length="406" mass="47944">MFYLHAFTKKQPDLNWENEEVREEIYAMINYWLDKGLGGFRIDAILNIKKKLEYGIFESDGEDGLAFIGPWILNQSGIEVWLKEMRERTFKPHNSMTVAEADVPNERLDEYIGEDGYYSMVFDFSYTDIDVPETGEWFKDSQWTWTDMRTNIFTNQLVTQDKGWGALYLENHDQPRSINKYIPEEWINDYSKKMLVTLFMLLRGTPFIYQGQKLGMTNIEMASLEDFDDVATHSQYKRALEYGLAPEQALKAVNKRSRDNSRTPMQWNTQKNARFSTSDNVWLKVNPNYPELNAEAQLTNQQSVFNYYHQLIKLRKNSVYKDVLIYGQFLPVKDKNEHILLYERQLEDKIVLVILNVTATEQEYYVDEQYQQVLINNYEDVLLDQSRKLRLRPFESIVLANYGGQL</sequence>
<keyword evidence="5" id="KW-0614">Plasmid</keyword>
<evidence type="ECO:0000256" key="2">
    <source>
        <dbReference type="ARBA" id="ARBA00022801"/>
    </source>
</evidence>
<dbReference type="InterPro" id="IPR017853">
    <property type="entry name" value="GH"/>
</dbReference>
<dbReference type="SUPFAM" id="SSF51011">
    <property type="entry name" value="Glycosyl hydrolase domain"/>
    <property type="match status" value="1"/>
</dbReference>
<dbReference type="InterPro" id="IPR006047">
    <property type="entry name" value="GH13_cat_dom"/>
</dbReference>
<evidence type="ECO:0000313" key="5">
    <source>
        <dbReference type="EMBL" id="AWB15627.1"/>
    </source>
</evidence>
<protein>
    <submittedName>
        <fullName evidence="5">Family 13 glycosyl hydrolase</fullName>
    </submittedName>
</protein>
<dbReference type="Gene3D" id="3.90.400.10">
    <property type="entry name" value="Oligo-1,6-glucosidase, Domain 2"/>
    <property type="match status" value="1"/>
</dbReference>
<dbReference type="Pfam" id="PF23915">
    <property type="entry name" value="SusG_C"/>
    <property type="match status" value="1"/>
</dbReference>
<dbReference type="InterPro" id="IPR045857">
    <property type="entry name" value="O16G_dom_2"/>
</dbReference>
<dbReference type="InterPro" id="IPR056300">
    <property type="entry name" value="SusG-like_C"/>
</dbReference>
<dbReference type="Pfam" id="PF00128">
    <property type="entry name" value="Alpha-amylase"/>
    <property type="match status" value="1"/>
</dbReference>
<dbReference type="SMART" id="SM00642">
    <property type="entry name" value="Aamy"/>
    <property type="match status" value="1"/>
</dbReference>
<dbReference type="EMBL" id="MG674581">
    <property type="protein sequence ID" value="AWB15627.1"/>
    <property type="molecule type" value="Genomic_DNA"/>
</dbReference>
<proteinExistence type="inferred from homology"/>
<dbReference type="Gene3D" id="3.20.20.80">
    <property type="entry name" value="Glycosidases"/>
    <property type="match status" value="1"/>
</dbReference>
<dbReference type="InterPro" id="IPR013780">
    <property type="entry name" value="Glyco_hydro_b"/>
</dbReference>
<dbReference type="Gene3D" id="2.60.40.1180">
    <property type="entry name" value="Golgi alpha-mannosidase II"/>
    <property type="match status" value="1"/>
</dbReference>
<dbReference type="SUPFAM" id="SSF51445">
    <property type="entry name" value="(Trans)glycosidases"/>
    <property type="match status" value="1"/>
</dbReference>
<name>A0A2S0T1A3_ENTFC</name>
<dbReference type="FunFam" id="3.20.20.80:FF:000064">
    <property type="entry name" value="Oligo-1,6-glucosidase"/>
    <property type="match status" value="1"/>
</dbReference>
<evidence type="ECO:0000259" key="4">
    <source>
        <dbReference type="SMART" id="SM00642"/>
    </source>
</evidence>
<keyword evidence="2 5" id="KW-0378">Hydrolase</keyword>
<geneLocation type="plasmid" evidence="5">
    <name>pHLSA</name>
</geneLocation>
<feature type="domain" description="Glycosyl hydrolase family 13 catalytic" evidence="4">
    <location>
        <begin position="2"/>
        <end position="262"/>
    </location>
</feature>